<gene>
    <name evidence="3" type="ORF">SAMN05660742_10665</name>
</gene>
<organism evidence="3 4">
    <name type="scientific">Propionispira arboris</name>
    <dbReference type="NCBI Taxonomy" id="84035"/>
    <lineage>
        <taxon>Bacteria</taxon>
        <taxon>Bacillati</taxon>
        <taxon>Bacillota</taxon>
        <taxon>Negativicutes</taxon>
        <taxon>Selenomonadales</taxon>
        <taxon>Selenomonadaceae</taxon>
        <taxon>Propionispira</taxon>
    </lineage>
</organism>
<dbReference type="STRING" id="84035.SAMN05660742_10665"/>
<dbReference type="Pfam" id="PF23666">
    <property type="entry name" value="Rcc01698_C"/>
    <property type="match status" value="1"/>
</dbReference>
<reference evidence="3 4" key="1">
    <citation type="submission" date="2016-10" db="EMBL/GenBank/DDBJ databases">
        <authorList>
            <person name="de Groot N.N."/>
        </authorList>
    </citation>
    <scope>NUCLEOTIDE SEQUENCE [LARGE SCALE GENOMIC DNA]</scope>
    <source>
        <strain evidence="3 4">DSM 2179</strain>
    </source>
</reference>
<evidence type="ECO:0000313" key="4">
    <source>
        <dbReference type="Proteomes" id="UP000199662"/>
    </source>
</evidence>
<dbReference type="Proteomes" id="UP000199662">
    <property type="component" value="Unassembled WGS sequence"/>
</dbReference>
<proteinExistence type="predicted"/>
<feature type="domain" description="Tip attachment protein J" evidence="1">
    <location>
        <begin position="357"/>
        <end position="521"/>
    </location>
</feature>
<evidence type="ECO:0000259" key="1">
    <source>
        <dbReference type="Pfam" id="PF13550"/>
    </source>
</evidence>
<dbReference type="Pfam" id="PF13550">
    <property type="entry name" value="Phage-tail_3"/>
    <property type="match status" value="1"/>
</dbReference>
<feature type="domain" description="Rcc01698-like C-terminal" evidence="2">
    <location>
        <begin position="655"/>
        <end position="715"/>
    </location>
</feature>
<evidence type="ECO:0000259" key="2">
    <source>
        <dbReference type="Pfam" id="PF23666"/>
    </source>
</evidence>
<keyword evidence="4" id="KW-1185">Reference proteome</keyword>
<accession>A0A1H6Y175</accession>
<protein>
    <submittedName>
        <fullName evidence="3">Putative phage tail protein</fullName>
    </submittedName>
</protein>
<sequence length="1029" mass="114073">MSLDPYVGWGITTFLSQLVNKSSNSNSDSSSPSTLNVTATKLGDVIPAVIGTGLVKSPITSYYGDFKSEIYTETYAAHANFNAWPLVFTLIAQYIASPATTKGKGGGTVTGGEGGYAHVEILGKDMAVGPLINSLFMWLLSWLINGRNLKTTIQKGFKYYLGYQQILCWSSPNAKLKKIYMNEKLAWEGSISAREQNGAPFIIKIDNDQLFGGPDEEGGFVGEIHVYLGGTNQKPDPWMSNQMQADTVQEELRGLTPAYRPFISVVVPTAYVGKQATVPTMWYDIENIPDALGLGGIDEDANPAEFFYETHVNKNWGLAESEELLDLASLKEIGETLKTEKIGITTNLNSKLTAGSLLSSICEHINAVKYIEPKTGKLKYKLIRNDTDFTDPDGIFLLNESNISTISFSRLDWRETISEISATYTDRASLYETGSLSDTDPANVEINNGILTTKTYSYPYFTKAENALWAAKRELMQQGYPLATVSIEGNRMLYKLRIGDVCRLDFPAYGIKNMLLRITNTNSGKFTEGIVKIEAMEDIFSLAKTDFNYSDSSDWKPEPLYPTGVQLFQYFELPYEIRQIKDTYVFALAVKPDLKMQSWTVWRKRMGAAFETTNTMSKWTAAGRLVYDYAEFSNAEDLIGIEIVDLGGIEDLRFNTSADSSTDIISARRGGKLVLIGTEIMAWSNLTEMPNGHWQLEGLIRGVYDTVPVNHGNGEILYFIESGHCANVTTGGPVCSEGNVVAESYNITANTVDKKEDFDASKVKNLTTVRRAERPSPPGRIRISGHLLSDQVHADDIAGNFGIKWVTRNKQLSFGCVSQADEKAYWTNADFSIPDGLEYKVNIYADSTLIKEYTLPGTQLELPYSWAQRAMDGGTLAQIQGETTIEIYAKRNDLLSYQAQKRTFHWITPTMVQGTADALTAMQFITAWADSTEIIVPPNASSDVQKISYASLPVILLGMPAIQAGANTVLCYDGTYLIPNGQALLIKNETEYDVVTLDIGFVLKTKFKEVGETVEKYIQWNGTEFVDFN</sequence>
<evidence type="ECO:0000313" key="3">
    <source>
        <dbReference type="EMBL" id="SEJ35011.1"/>
    </source>
</evidence>
<dbReference type="RefSeq" id="WP_091830631.1">
    <property type="nucleotide sequence ID" value="NZ_FNZK01000006.1"/>
</dbReference>
<dbReference type="EMBL" id="FNZK01000006">
    <property type="protein sequence ID" value="SEJ35011.1"/>
    <property type="molecule type" value="Genomic_DNA"/>
</dbReference>
<dbReference type="AlphaFoldDB" id="A0A1H6Y175"/>
<name>A0A1H6Y175_9FIRM</name>
<dbReference type="InterPro" id="IPR032876">
    <property type="entry name" value="J_dom"/>
</dbReference>
<dbReference type="InterPro" id="IPR056490">
    <property type="entry name" value="Rcc01698_C"/>
</dbReference>